<evidence type="ECO:0000313" key="1">
    <source>
        <dbReference type="EMBL" id="KAI3802384.1"/>
    </source>
</evidence>
<evidence type="ECO:0000313" key="2">
    <source>
        <dbReference type="Proteomes" id="UP001056120"/>
    </source>
</evidence>
<sequence length="83" mass="9403">MEGDFRCRRWFPATSCNRKLIGAKYFSTGYEATNGKMIEMLEHRSPRDLDGHGTDTASIPASRYVFPASTLGYRKIQSLPVRS</sequence>
<accession>A0ACB9I320</accession>
<proteinExistence type="predicted"/>
<organism evidence="1 2">
    <name type="scientific">Smallanthus sonchifolius</name>
    <dbReference type="NCBI Taxonomy" id="185202"/>
    <lineage>
        <taxon>Eukaryota</taxon>
        <taxon>Viridiplantae</taxon>
        <taxon>Streptophyta</taxon>
        <taxon>Embryophyta</taxon>
        <taxon>Tracheophyta</taxon>
        <taxon>Spermatophyta</taxon>
        <taxon>Magnoliopsida</taxon>
        <taxon>eudicotyledons</taxon>
        <taxon>Gunneridae</taxon>
        <taxon>Pentapetalae</taxon>
        <taxon>asterids</taxon>
        <taxon>campanulids</taxon>
        <taxon>Asterales</taxon>
        <taxon>Asteraceae</taxon>
        <taxon>Asteroideae</taxon>
        <taxon>Heliantheae alliance</taxon>
        <taxon>Millerieae</taxon>
        <taxon>Smallanthus</taxon>
    </lineage>
</organism>
<reference evidence="2" key="1">
    <citation type="journal article" date="2022" name="Mol. Ecol. Resour.">
        <title>The genomes of chicory, endive, great burdock and yacon provide insights into Asteraceae palaeo-polyploidization history and plant inulin production.</title>
        <authorList>
            <person name="Fan W."/>
            <person name="Wang S."/>
            <person name="Wang H."/>
            <person name="Wang A."/>
            <person name="Jiang F."/>
            <person name="Liu H."/>
            <person name="Zhao H."/>
            <person name="Xu D."/>
            <person name="Zhang Y."/>
        </authorList>
    </citation>
    <scope>NUCLEOTIDE SEQUENCE [LARGE SCALE GENOMIC DNA]</scope>
    <source>
        <strain evidence="2">cv. Yunnan</strain>
    </source>
</reference>
<dbReference type="Proteomes" id="UP001056120">
    <property type="component" value="Linkage Group LG10"/>
</dbReference>
<comment type="caution">
    <text evidence="1">The sequence shown here is derived from an EMBL/GenBank/DDBJ whole genome shotgun (WGS) entry which is preliminary data.</text>
</comment>
<gene>
    <name evidence="1" type="ORF">L1987_30516</name>
</gene>
<keyword evidence="2" id="KW-1185">Reference proteome</keyword>
<reference evidence="1 2" key="2">
    <citation type="journal article" date="2022" name="Mol. Ecol. Resour.">
        <title>The genomes of chicory, endive, great burdock and yacon provide insights into Asteraceae paleo-polyploidization history and plant inulin production.</title>
        <authorList>
            <person name="Fan W."/>
            <person name="Wang S."/>
            <person name="Wang H."/>
            <person name="Wang A."/>
            <person name="Jiang F."/>
            <person name="Liu H."/>
            <person name="Zhao H."/>
            <person name="Xu D."/>
            <person name="Zhang Y."/>
        </authorList>
    </citation>
    <scope>NUCLEOTIDE SEQUENCE [LARGE SCALE GENOMIC DNA]</scope>
    <source>
        <strain evidence="2">cv. Yunnan</strain>
        <tissue evidence="1">Leaves</tissue>
    </source>
</reference>
<protein>
    <submittedName>
        <fullName evidence="1">Uncharacterized protein</fullName>
    </submittedName>
</protein>
<dbReference type="EMBL" id="CM042027">
    <property type="protein sequence ID" value="KAI3802384.1"/>
    <property type="molecule type" value="Genomic_DNA"/>
</dbReference>
<name>A0ACB9I320_9ASTR</name>